<accession>A0AAW1U985</accession>
<sequence>MLLFSSFLDDNMRNYSKSRIEFPPPAGSKNEVLIFRSVKSIVIAPANTESERRSKIAVIKTEQANKGSLSNCIPIGRILIIVVIKLITPTIDDSSAKYNLEMAKSTKDPLWVILAERGG</sequence>
<proteinExistence type="predicted"/>
<comment type="caution">
    <text evidence="1">The sequence shown here is derived from an EMBL/GenBank/DDBJ whole genome shotgun (WGS) entry which is preliminary data.</text>
</comment>
<name>A0AAW1U985_9CUCU</name>
<organism evidence="1 2">
    <name type="scientific">Henosepilachna vigintioctopunctata</name>
    <dbReference type="NCBI Taxonomy" id="420089"/>
    <lineage>
        <taxon>Eukaryota</taxon>
        <taxon>Metazoa</taxon>
        <taxon>Ecdysozoa</taxon>
        <taxon>Arthropoda</taxon>
        <taxon>Hexapoda</taxon>
        <taxon>Insecta</taxon>
        <taxon>Pterygota</taxon>
        <taxon>Neoptera</taxon>
        <taxon>Endopterygota</taxon>
        <taxon>Coleoptera</taxon>
        <taxon>Polyphaga</taxon>
        <taxon>Cucujiformia</taxon>
        <taxon>Coccinelloidea</taxon>
        <taxon>Coccinellidae</taxon>
        <taxon>Epilachninae</taxon>
        <taxon>Epilachnini</taxon>
        <taxon>Henosepilachna</taxon>
    </lineage>
</organism>
<evidence type="ECO:0000313" key="1">
    <source>
        <dbReference type="EMBL" id="KAK9879514.1"/>
    </source>
</evidence>
<keyword evidence="2" id="KW-1185">Reference proteome</keyword>
<dbReference type="Proteomes" id="UP001431783">
    <property type="component" value="Unassembled WGS sequence"/>
</dbReference>
<protein>
    <submittedName>
        <fullName evidence="1">Uncharacterized protein</fullName>
    </submittedName>
</protein>
<dbReference type="EMBL" id="JARQZJ010000062">
    <property type="protein sequence ID" value="KAK9879514.1"/>
    <property type="molecule type" value="Genomic_DNA"/>
</dbReference>
<reference evidence="1 2" key="1">
    <citation type="submission" date="2023-03" db="EMBL/GenBank/DDBJ databases">
        <title>Genome insight into feeding habits of ladybird beetles.</title>
        <authorList>
            <person name="Li H.-S."/>
            <person name="Huang Y.-H."/>
            <person name="Pang H."/>
        </authorList>
    </citation>
    <scope>NUCLEOTIDE SEQUENCE [LARGE SCALE GENOMIC DNA]</scope>
    <source>
        <strain evidence="1">SYSU_2023b</strain>
        <tissue evidence="1">Whole body</tissue>
    </source>
</reference>
<dbReference type="AlphaFoldDB" id="A0AAW1U985"/>
<gene>
    <name evidence="1" type="ORF">WA026_006584</name>
</gene>
<evidence type="ECO:0000313" key="2">
    <source>
        <dbReference type="Proteomes" id="UP001431783"/>
    </source>
</evidence>